<proteinExistence type="predicted"/>
<reference evidence="1" key="1">
    <citation type="submission" date="2020-05" db="EMBL/GenBank/DDBJ databases">
        <title>Large-scale comparative analyses of tick genomes elucidate their genetic diversity and vector capacities.</title>
        <authorList>
            <person name="Jia N."/>
            <person name="Wang J."/>
            <person name="Shi W."/>
            <person name="Du L."/>
            <person name="Sun Y."/>
            <person name="Zhan W."/>
            <person name="Jiang J."/>
            <person name="Wang Q."/>
            <person name="Zhang B."/>
            <person name="Ji P."/>
            <person name="Sakyi L.B."/>
            <person name="Cui X."/>
            <person name="Yuan T."/>
            <person name="Jiang B."/>
            <person name="Yang W."/>
            <person name="Lam T.T.-Y."/>
            <person name="Chang Q."/>
            <person name="Ding S."/>
            <person name="Wang X."/>
            <person name="Zhu J."/>
            <person name="Ruan X."/>
            <person name="Zhao L."/>
            <person name="Wei J."/>
            <person name="Que T."/>
            <person name="Du C."/>
            <person name="Cheng J."/>
            <person name="Dai P."/>
            <person name="Han X."/>
            <person name="Huang E."/>
            <person name="Gao Y."/>
            <person name="Liu J."/>
            <person name="Shao H."/>
            <person name="Ye R."/>
            <person name="Li L."/>
            <person name="Wei W."/>
            <person name="Wang X."/>
            <person name="Wang C."/>
            <person name="Yang T."/>
            <person name="Huo Q."/>
            <person name="Li W."/>
            <person name="Guo W."/>
            <person name="Chen H."/>
            <person name="Zhou L."/>
            <person name="Ni X."/>
            <person name="Tian J."/>
            <person name="Zhou Y."/>
            <person name="Sheng Y."/>
            <person name="Liu T."/>
            <person name="Pan Y."/>
            <person name="Xia L."/>
            <person name="Li J."/>
            <person name="Zhao F."/>
            <person name="Cao W."/>
        </authorList>
    </citation>
    <scope>NUCLEOTIDE SEQUENCE</scope>
    <source>
        <strain evidence="1">Dsil-2018</strain>
    </source>
</reference>
<dbReference type="EMBL" id="CM023475">
    <property type="protein sequence ID" value="KAH7945547.1"/>
    <property type="molecule type" value="Genomic_DNA"/>
</dbReference>
<comment type="caution">
    <text evidence="1">The sequence shown here is derived from an EMBL/GenBank/DDBJ whole genome shotgun (WGS) entry which is preliminary data.</text>
</comment>
<evidence type="ECO:0000313" key="1">
    <source>
        <dbReference type="EMBL" id="KAH7945547.1"/>
    </source>
</evidence>
<protein>
    <submittedName>
        <fullName evidence="1">Uncharacterized protein</fullName>
    </submittedName>
</protein>
<name>A0ACB8CKV7_DERSI</name>
<organism evidence="1 2">
    <name type="scientific">Dermacentor silvarum</name>
    <name type="common">Tick</name>
    <dbReference type="NCBI Taxonomy" id="543639"/>
    <lineage>
        <taxon>Eukaryota</taxon>
        <taxon>Metazoa</taxon>
        <taxon>Ecdysozoa</taxon>
        <taxon>Arthropoda</taxon>
        <taxon>Chelicerata</taxon>
        <taxon>Arachnida</taxon>
        <taxon>Acari</taxon>
        <taxon>Parasitiformes</taxon>
        <taxon>Ixodida</taxon>
        <taxon>Ixodoidea</taxon>
        <taxon>Ixodidae</taxon>
        <taxon>Rhipicephalinae</taxon>
        <taxon>Dermacentor</taxon>
    </lineage>
</organism>
<dbReference type="Proteomes" id="UP000821865">
    <property type="component" value="Chromosome 6"/>
</dbReference>
<accession>A0ACB8CKV7</accession>
<gene>
    <name evidence="1" type="ORF">HPB49_012471</name>
</gene>
<keyword evidence="2" id="KW-1185">Reference proteome</keyword>
<sequence>MHSVEAVTTVKDSRMTLTSMRASPGHSHELGKPRHQAIRPRILSEDQELFRTSPRSNVEVFLNPGSHTSQVRTNAFSLWLPQPSNMKNLLQKDEKKDEPQQAIPCDHKTASRCLLNLMPVVSETVSGTLLNGTFLPDICLEVVHERAFSKLPFAKVALTVVLFADISGFTALTETYSMTGALGIEALTRTLNHFFGHIIQHIFTAGGDIFKFAGDALFCIWKVDDESTLAETIQTVVDCSLNIQKNYGEWPTCIGVTLRVKIGIATGLLEYHFFNDEYDSVHYSASGTVVEYVRNAEMLCTAGDIILTTEAWSYLEKKGVNTRYTYTALPEDMVKVLCFDPGVTEEEKVSFTSAFAGVRPALYALNFEDTPLLRRFISPVVVNIKTQEELIFLSEMRHVTIVFICMPDFIDIDLPTLSALYRIVSAALKEFDGVLNKVITFDKGCSFLAVFGLPGYKGKNETCNALMCCNKLVHEVAAMTIKVTAGITSGMTFCGIIGHPLRQEYTVIGRKVNLAARLMSKYSDYLMVCDEDTYQRSVLLMGQNNFKELEWRKLKGIEHMGRVFQVKISTEEEVMNEIANFDDPVMGMTHEKEVADSFLMDFLTKRRMPKHMLLLRGETGCGKSHLLFATVKMAVKRGFKPGTCHASVRTMRNPFSAVCFLLSRLLDSYGLNPQQENNTILDDILGADSSTPLVIKEGIIRLKNAPALRLATAGSLADVSWQNKSVAQAKDHLIAITESLCTKAPCILAVDDANYMDTLSWELLDKFGQLTSQYPCVVALTSIPHSERVQQPLQIQKIMAKAVLIVDIQPLSKEYIPDFCFQRLQVKGIHNQILRLLKEYTKGNPAAMVEIFQVLKQKNLIHNINSTTTPEARIKREFTLAKEDEHELREHRPGEGFVKYGVLETSLLTFAALTVVRMEMLNEKEVVLLKRASVCGKTFEISLLKLLSSTITTAEINVALKKLVEQHFVTCSANTTTSFVYLLEGKVQDAPECPQCGQVGSLMRFHSAAVHKTIYATLTYDSKADIHQEIATCLEENALQCRFCKEYLSVEVYTSATDEFLMQSPPDKADLRVCKCHKMKASAYGQIGNHYFMAGMRGRALEAFLSATQCSLDVDDVKKAEEYLESSENVFKASSWENVDERYLKLKRIAISRMRATIQLYYGNIDASLQEIKLAFQWLGRNIPKDYRKNASNYALRVVQCCRVDEIEEEEFCLNTAARVFLNRRDPRVALDVSSHFWELVTCRSAPLYKKMPAISLVIESSHYVHIAYKKQKKLEDTAIKDCIHSLEVEKHPRVSDLVAVLNTLIKIVEVRFLRTEIASAVDVGYEAFRIALSVHYTSMLLKILPYLAQTLLYSKNHSKCREVLSHLRHVAEVAEDTVGMALYYGGLAELLVHQFGIDVPALDNVQELYKTCLEFAISQCSKAPYTNNNEIEFYLTAAMAMWTSSCGLDQSCKEWLRRAKELKRSFHWRSSYWGRRAQRHLSEIKWK</sequence>
<evidence type="ECO:0000313" key="2">
    <source>
        <dbReference type="Proteomes" id="UP000821865"/>
    </source>
</evidence>